<dbReference type="HOGENOM" id="CLU_2240288_0_0_1"/>
<dbReference type="AlphaFoldDB" id="D7LPZ8"/>
<dbReference type="EMBL" id="GL348717">
    <property type="protein sequence ID" value="EFH53057.1"/>
    <property type="molecule type" value="Genomic_DNA"/>
</dbReference>
<dbReference type="Gramene" id="scaffold_500139.1">
    <property type="protein sequence ID" value="scaffold_500139.1"/>
    <property type="gene ID" value="scaffold_500139.1"/>
</dbReference>
<evidence type="ECO:0000313" key="2">
    <source>
        <dbReference type="Proteomes" id="UP000008694"/>
    </source>
</evidence>
<dbReference type="Proteomes" id="UP000008694">
    <property type="component" value="Unassembled WGS sequence"/>
</dbReference>
<proteinExistence type="predicted"/>
<organism evidence="2">
    <name type="scientific">Arabidopsis lyrata subsp. lyrata</name>
    <name type="common">Lyre-leaved rock-cress</name>
    <dbReference type="NCBI Taxonomy" id="81972"/>
    <lineage>
        <taxon>Eukaryota</taxon>
        <taxon>Viridiplantae</taxon>
        <taxon>Streptophyta</taxon>
        <taxon>Embryophyta</taxon>
        <taxon>Tracheophyta</taxon>
        <taxon>Spermatophyta</taxon>
        <taxon>Magnoliopsida</taxon>
        <taxon>eudicotyledons</taxon>
        <taxon>Gunneridae</taxon>
        <taxon>Pentapetalae</taxon>
        <taxon>rosids</taxon>
        <taxon>malvids</taxon>
        <taxon>Brassicales</taxon>
        <taxon>Brassicaceae</taxon>
        <taxon>Camelineae</taxon>
        <taxon>Arabidopsis</taxon>
    </lineage>
</organism>
<evidence type="ECO:0000313" key="1">
    <source>
        <dbReference type="EMBL" id="EFH53057.1"/>
    </source>
</evidence>
<name>D7LPZ8_ARALL</name>
<protein>
    <recommendedName>
        <fullName evidence="3">F-box associated domain-containing protein</fullName>
    </recommendedName>
</protein>
<sequence length="105" mass="12065">MFQVVETPPFITSYLYGNLIVLCNLHGHLCISQVLVDNYLDTQEFWWRVKDNTWERIFSVHLPSTCTLFGIDFPHPLTPLAICRDTNKAILTLQVIICISLVTKA</sequence>
<evidence type="ECO:0008006" key="3">
    <source>
        <dbReference type="Google" id="ProtNLM"/>
    </source>
</evidence>
<reference evidence="2" key="1">
    <citation type="journal article" date="2011" name="Nat. Genet.">
        <title>The Arabidopsis lyrata genome sequence and the basis of rapid genome size change.</title>
        <authorList>
            <person name="Hu T.T."/>
            <person name="Pattyn P."/>
            <person name="Bakker E.G."/>
            <person name="Cao J."/>
            <person name="Cheng J.-F."/>
            <person name="Clark R.M."/>
            <person name="Fahlgren N."/>
            <person name="Fawcett J.A."/>
            <person name="Grimwood J."/>
            <person name="Gundlach H."/>
            <person name="Haberer G."/>
            <person name="Hollister J.D."/>
            <person name="Ossowski S."/>
            <person name="Ottilar R.P."/>
            <person name="Salamov A.A."/>
            <person name="Schneeberger K."/>
            <person name="Spannagl M."/>
            <person name="Wang X."/>
            <person name="Yang L."/>
            <person name="Nasrallah M.E."/>
            <person name="Bergelson J."/>
            <person name="Carrington J.C."/>
            <person name="Gaut B.S."/>
            <person name="Schmutz J."/>
            <person name="Mayer K.F.X."/>
            <person name="Van de Peer Y."/>
            <person name="Grigoriev I.V."/>
            <person name="Nordborg M."/>
            <person name="Weigel D."/>
            <person name="Guo Y.-L."/>
        </authorList>
    </citation>
    <scope>NUCLEOTIDE SEQUENCE [LARGE SCALE GENOMIC DNA]</scope>
    <source>
        <strain evidence="2">cv. MN47</strain>
    </source>
</reference>
<keyword evidence="2" id="KW-1185">Reference proteome</keyword>
<accession>D7LPZ8</accession>
<gene>
    <name evidence="1" type="ORF">ARALYDRAFT_904435</name>
</gene>